<dbReference type="PROSITE" id="PS50181">
    <property type="entry name" value="FBOX"/>
    <property type="match status" value="1"/>
</dbReference>
<feature type="transmembrane region" description="Helical" evidence="2">
    <location>
        <begin position="319"/>
        <end position="340"/>
    </location>
</feature>
<dbReference type="Pfam" id="PF00646">
    <property type="entry name" value="F-box"/>
    <property type="match status" value="1"/>
</dbReference>
<feature type="transmembrane region" description="Helical" evidence="2">
    <location>
        <begin position="292"/>
        <end position="313"/>
    </location>
</feature>
<keyword evidence="2" id="KW-1133">Transmembrane helix</keyword>
<proteinExistence type="evidence at transcript level"/>
<feature type="transmembrane region" description="Helical" evidence="2">
    <location>
        <begin position="166"/>
        <end position="188"/>
    </location>
</feature>
<dbReference type="InterPro" id="IPR036047">
    <property type="entry name" value="F-box-like_dom_sf"/>
</dbReference>
<evidence type="ECO:0000313" key="4">
    <source>
        <dbReference type="EMBL" id="BAN37917.1"/>
    </source>
</evidence>
<sequence>MGDDLELEFNPGDVEIPLLVRSEFFQPLIQQEGGIVHLPYDTLRMIASNLDYDSFVNFTSTCKTLNSLEKDAEVVRSVCGIADTSTSIDSCIDSIKNKKEIAKTQRERLLKQKKERKEEFIFETVLCQRRCSSNILFESVALAFIFISMIIGPLSADRSIDVSMKVVGWLMLIPTIFYGILPHFLWCWGCMTFVKNDMVNENRDVKVYGGAYDYFNQLWLWSNKGGFRHSKFSIIIYSWVLFMLWCYDIINFGYVFIPIIIYCLLYPCIGIIDCNPYQKEDCKCAISGWRCLMYGPTTFLLFIGFFLVMLRCFSVIEGYYTLCVLPIIIAAILYPVLYCCKCCCDVEASSCSCNDSFIKHFQIYDTKKYESESVMAAVFCIEWWLVMPGIIIFVILISVLLDGYADWSFSLVFLPAWYVFGFYIIVTQLTVFITECRFKGAFQCCPKLFPNNYNIMRHMCCIECTSDGCSEFLSCCSPCCEWCCSNCCNDCECCENFCEWYCENCCCCFDEMCSFLSSCCDCFCDFLCDTLCCCC</sequence>
<dbReference type="InterPro" id="IPR001810">
    <property type="entry name" value="F-box_dom"/>
</dbReference>
<feature type="transmembrane region" description="Helical" evidence="2">
    <location>
        <begin position="256"/>
        <end position="272"/>
    </location>
</feature>
<protein>
    <submittedName>
        <fullName evidence="4">F-box domain containing membrane protein, putative</fullName>
    </submittedName>
</protein>
<feature type="transmembrane region" description="Helical" evidence="2">
    <location>
        <begin position="407"/>
        <end position="433"/>
    </location>
</feature>
<name>A0A060N5X4_ENTHI</name>
<reference evidence="4" key="1">
    <citation type="submission" date="2012-06" db="EMBL/GenBank/DDBJ databases">
        <title>Short 5' UTR of Entamoeba genes.</title>
        <authorList>
            <person name="Hiranuka K."/>
            <person name="Kumagai M."/>
            <person name="Wakaguri H."/>
            <person name="Suzuki Y."/>
            <person name="Sugano S."/>
            <person name="Watanabe J."/>
            <person name="Makioka A."/>
        </authorList>
    </citation>
    <scope>NUCLEOTIDE SEQUENCE</scope>
    <source>
        <strain evidence="4">HM-1:IMSS</strain>
    </source>
</reference>
<evidence type="ECO:0000259" key="3">
    <source>
        <dbReference type="PROSITE" id="PS50181"/>
    </source>
</evidence>
<feature type="coiled-coil region" evidence="1">
    <location>
        <begin position="92"/>
        <end position="119"/>
    </location>
</feature>
<evidence type="ECO:0000256" key="1">
    <source>
        <dbReference type="SAM" id="Coils"/>
    </source>
</evidence>
<keyword evidence="2" id="KW-0812">Transmembrane</keyword>
<accession>A0A060N5X4</accession>
<dbReference type="HOGENOM" id="CLU_509463_0_0_1"/>
<dbReference type="SUPFAM" id="SSF81383">
    <property type="entry name" value="F-box domain"/>
    <property type="match status" value="1"/>
</dbReference>
<dbReference type="AlphaFoldDB" id="A0A060N5X4"/>
<organism evidence="4">
    <name type="scientific">Entamoeba histolytica</name>
    <dbReference type="NCBI Taxonomy" id="5759"/>
    <lineage>
        <taxon>Eukaryota</taxon>
        <taxon>Amoebozoa</taxon>
        <taxon>Evosea</taxon>
        <taxon>Archamoebae</taxon>
        <taxon>Mastigamoebida</taxon>
        <taxon>Entamoebidae</taxon>
        <taxon>Entamoeba</taxon>
    </lineage>
</organism>
<keyword evidence="1" id="KW-0175">Coiled coil</keyword>
<feature type="transmembrane region" description="Helical" evidence="2">
    <location>
        <begin position="374"/>
        <end position="401"/>
    </location>
</feature>
<dbReference type="OMA" id="CYCHYHY"/>
<feature type="transmembrane region" description="Helical" evidence="2">
    <location>
        <begin position="232"/>
        <end position="250"/>
    </location>
</feature>
<evidence type="ECO:0000256" key="2">
    <source>
        <dbReference type="SAM" id="Phobius"/>
    </source>
</evidence>
<keyword evidence="2" id="KW-0472">Membrane</keyword>
<feature type="transmembrane region" description="Helical" evidence="2">
    <location>
        <begin position="135"/>
        <end position="154"/>
    </location>
</feature>
<dbReference type="EMBL" id="AK419217">
    <property type="protein sequence ID" value="BAN37917.1"/>
    <property type="molecule type" value="mRNA"/>
</dbReference>
<feature type="domain" description="F-box" evidence="3">
    <location>
        <begin position="32"/>
        <end position="78"/>
    </location>
</feature>